<dbReference type="SUPFAM" id="SSF143744">
    <property type="entry name" value="GlcG-like"/>
    <property type="match status" value="1"/>
</dbReference>
<dbReference type="Pfam" id="PF03928">
    <property type="entry name" value="HbpS-like"/>
    <property type="match status" value="1"/>
</dbReference>
<dbReference type="EMBL" id="JACJRF010000001">
    <property type="protein sequence ID" value="MBD2342713.1"/>
    <property type="molecule type" value="Genomic_DNA"/>
</dbReference>
<reference evidence="1 2" key="1">
    <citation type="journal article" date="2020" name="ISME J.">
        <title>Comparative genomics reveals insights into cyanobacterial evolution and habitat adaptation.</title>
        <authorList>
            <person name="Chen M.Y."/>
            <person name="Teng W.K."/>
            <person name="Zhao L."/>
            <person name="Hu C.X."/>
            <person name="Zhou Y.K."/>
            <person name="Han B.P."/>
            <person name="Song L.R."/>
            <person name="Shu W.S."/>
        </authorList>
    </citation>
    <scope>NUCLEOTIDE SEQUENCE [LARGE SCALE GENOMIC DNA]</scope>
    <source>
        <strain evidence="1 2">FACHB-260</strain>
    </source>
</reference>
<gene>
    <name evidence="1" type="ORF">H6G18_00940</name>
</gene>
<dbReference type="RefSeq" id="WP_190405195.1">
    <property type="nucleotide sequence ID" value="NZ_JACJRF010000001.1"/>
</dbReference>
<proteinExistence type="predicted"/>
<sequence length="142" mass="15015">MANLVTKQSISQELAQKLLNEAEFKAQELGIPASIAICDESGVLKVFARMDGAPLMSIELAIKKAKTSVGFGLSTADLFNFIKNDPPLCMGAPHIEDLVVFGGGHPIKVDGQIVGGIGVSGGHYSYDVQCVEKALELLENSV</sequence>
<dbReference type="InterPro" id="IPR038084">
    <property type="entry name" value="PduO/GlcC-like_sf"/>
</dbReference>
<dbReference type="Gene3D" id="3.30.450.150">
    <property type="entry name" value="Haem-degrading domain"/>
    <property type="match status" value="1"/>
</dbReference>
<protein>
    <submittedName>
        <fullName evidence="1">Heme-binding protein</fullName>
    </submittedName>
</protein>
<dbReference type="InterPro" id="IPR005624">
    <property type="entry name" value="PduO/GlcC-like"/>
</dbReference>
<dbReference type="InterPro" id="IPR052517">
    <property type="entry name" value="GlcG_carb_metab_protein"/>
</dbReference>
<dbReference type="Proteomes" id="UP000607281">
    <property type="component" value="Unassembled WGS sequence"/>
</dbReference>
<dbReference type="PANTHER" id="PTHR34309">
    <property type="entry name" value="SLR1406 PROTEIN"/>
    <property type="match status" value="1"/>
</dbReference>
<accession>A0ABR8CIQ6</accession>
<dbReference type="PANTHER" id="PTHR34309:SF1">
    <property type="entry name" value="PROTEIN GLCG"/>
    <property type="match status" value="1"/>
</dbReference>
<comment type="caution">
    <text evidence="1">The sequence shown here is derived from an EMBL/GenBank/DDBJ whole genome shotgun (WGS) entry which is preliminary data.</text>
</comment>
<evidence type="ECO:0000313" key="2">
    <source>
        <dbReference type="Proteomes" id="UP000607281"/>
    </source>
</evidence>
<evidence type="ECO:0000313" key="1">
    <source>
        <dbReference type="EMBL" id="MBD2342713.1"/>
    </source>
</evidence>
<name>A0ABR8CIQ6_9NOST</name>
<organism evidence="1 2">
    <name type="scientific">Anabaena subtropica FACHB-260</name>
    <dbReference type="NCBI Taxonomy" id="2692884"/>
    <lineage>
        <taxon>Bacteria</taxon>
        <taxon>Bacillati</taxon>
        <taxon>Cyanobacteriota</taxon>
        <taxon>Cyanophyceae</taxon>
        <taxon>Nostocales</taxon>
        <taxon>Nostocaceae</taxon>
        <taxon>Anabaena</taxon>
    </lineage>
</organism>
<keyword evidence="2" id="KW-1185">Reference proteome</keyword>